<evidence type="ECO:0000313" key="9">
    <source>
        <dbReference type="EMBL" id="UYV62730.1"/>
    </source>
</evidence>
<dbReference type="PROSITE" id="PS00096">
    <property type="entry name" value="SHMT"/>
    <property type="match status" value="1"/>
</dbReference>
<comment type="function">
    <text evidence="7">Interconversion of serine and glycine.</text>
</comment>
<accession>A0ABY6K682</accession>
<dbReference type="Pfam" id="PF00464">
    <property type="entry name" value="SHMT"/>
    <property type="match status" value="1"/>
</dbReference>
<gene>
    <name evidence="9" type="ORF">LAZ67_2001742</name>
</gene>
<evidence type="ECO:0000256" key="1">
    <source>
        <dbReference type="ARBA" id="ARBA00001933"/>
    </source>
</evidence>
<keyword evidence="6 7" id="KW-0663">Pyridoxal phosphate</keyword>
<evidence type="ECO:0000259" key="8">
    <source>
        <dbReference type="Pfam" id="PF00464"/>
    </source>
</evidence>
<dbReference type="InterPro" id="IPR001085">
    <property type="entry name" value="Ser_HO-MeTrfase"/>
</dbReference>
<dbReference type="InterPro" id="IPR049943">
    <property type="entry name" value="Ser_HO-MeTrfase-like"/>
</dbReference>
<keyword evidence="10" id="KW-1185">Reference proteome</keyword>
<comment type="catalytic activity">
    <reaction evidence="7">
        <text>(6R)-5,10-methylene-5,6,7,8-tetrahydrofolate + glycine + H2O = (6S)-5,6,7,8-tetrahydrofolate + L-serine</text>
        <dbReference type="Rhea" id="RHEA:15481"/>
        <dbReference type="ChEBI" id="CHEBI:15377"/>
        <dbReference type="ChEBI" id="CHEBI:15636"/>
        <dbReference type="ChEBI" id="CHEBI:33384"/>
        <dbReference type="ChEBI" id="CHEBI:57305"/>
        <dbReference type="ChEBI" id="CHEBI:57453"/>
        <dbReference type="EC" id="2.1.2.1"/>
    </reaction>
</comment>
<sequence length="485" mass="53652">MLLELFYDKQWSPSKWRGLGELARRGQGNWTCQEPLAQDDPEIWNLIQEEKQRQVRGLELIASENFASRACLEALGSCLNNKYSEGYPGQRYYGGTEVVDKVEILCQQRALQAFHLDDQKWGVNVQPYSGSPANFAAYTGILKPHDRIMGLDLPDGGHLTHGYMSDVRRVSATSIYFESMGYKLNRETGLIDYDKLEMLASLFRPRVIIAGTSAYSRLLDYARVNAVLLADMAHISGLVAAEVIPSPFDFADVVTTTTHKTLRGGRAGMIFYRKGVKSQKDKKGQDVPYDLQGPIDFAVFPSLQGGPHNHAIASVAVALKQTMRPEFKEYQQQVLKNSKAMAKALIDRGYTLVSGGTDNHLVLLDLRPRGLDGARAESVMNLCSLTANKNTCPGDVSALVPGGVRLGVPALTSRNFKEKDFEKVVELIDEALGIAALVKKKAGKTLKDFKALLKSDSEVEKSMGELRDKVEQFASGFPMPGFRDH</sequence>
<evidence type="ECO:0000256" key="3">
    <source>
        <dbReference type="ARBA" id="ARBA00006376"/>
    </source>
</evidence>
<evidence type="ECO:0000256" key="2">
    <source>
        <dbReference type="ARBA" id="ARBA00004777"/>
    </source>
</evidence>
<dbReference type="PIRSF" id="PIRSF000412">
    <property type="entry name" value="SHMT"/>
    <property type="match status" value="1"/>
</dbReference>
<evidence type="ECO:0000313" key="10">
    <source>
        <dbReference type="Proteomes" id="UP001235939"/>
    </source>
</evidence>
<organism evidence="9 10">
    <name type="scientific">Cordylochernes scorpioides</name>
    <dbReference type="NCBI Taxonomy" id="51811"/>
    <lineage>
        <taxon>Eukaryota</taxon>
        <taxon>Metazoa</taxon>
        <taxon>Ecdysozoa</taxon>
        <taxon>Arthropoda</taxon>
        <taxon>Chelicerata</taxon>
        <taxon>Arachnida</taxon>
        <taxon>Pseudoscorpiones</taxon>
        <taxon>Cheliferoidea</taxon>
        <taxon>Chernetidae</taxon>
        <taxon>Cordylochernes</taxon>
    </lineage>
</organism>
<feature type="domain" description="Serine hydroxymethyltransferase-like" evidence="8">
    <location>
        <begin position="36"/>
        <end position="428"/>
    </location>
</feature>
<comment type="pathway">
    <text evidence="2 7">One-carbon metabolism; tetrahydrofolate interconversion.</text>
</comment>
<dbReference type="NCBIfam" id="NF000586">
    <property type="entry name" value="PRK00011.1"/>
    <property type="match status" value="1"/>
</dbReference>
<dbReference type="PANTHER" id="PTHR11680:SF28">
    <property type="entry name" value="SERINE HYDROXYMETHYLTRANSFERASE, MITOCHONDRIAL"/>
    <property type="match status" value="1"/>
</dbReference>
<dbReference type="InterPro" id="IPR015424">
    <property type="entry name" value="PyrdxlP-dep_Trfase"/>
</dbReference>
<dbReference type="InterPro" id="IPR039429">
    <property type="entry name" value="SHMT-like_dom"/>
</dbReference>
<keyword evidence="5 7" id="KW-0808">Transferase</keyword>
<protein>
    <recommendedName>
        <fullName evidence="7">Serine hydroxymethyltransferase</fullName>
        <ecNumber evidence="7">2.1.2.1</ecNumber>
    </recommendedName>
</protein>
<dbReference type="CDD" id="cd00378">
    <property type="entry name" value="SHMT"/>
    <property type="match status" value="1"/>
</dbReference>
<dbReference type="Gene3D" id="3.90.1150.10">
    <property type="entry name" value="Aspartate Aminotransferase, domain 1"/>
    <property type="match status" value="1"/>
</dbReference>
<dbReference type="InterPro" id="IPR015422">
    <property type="entry name" value="PyrdxlP-dep_Trfase_small"/>
</dbReference>
<evidence type="ECO:0000256" key="7">
    <source>
        <dbReference type="RuleBase" id="RU000585"/>
    </source>
</evidence>
<evidence type="ECO:0000256" key="4">
    <source>
        <dbReference type="ARBA" id="ARBA00022563"/>
    </source>
</evidence>
<dbReference type="SUPFAM" id="SSF53383">
    <property type="entry name" value="PLP-dependent transferases"/>
    <property type="match status" value="1"/>
</dbReference>
<dbReference type="Proteomes" id="UP001235939">
    <property type="component" value="Chromosome 02"/>
</dbReference>
<comment type="similarity">
    <text evidence="3 7">Belongs to the SHMT family.</text>
</comment>
<keyword evidence="4 7" id="KW-0554">One-carbon metabolism</keyword>
<evidence type="ECO:0000256" key="6">
    <source>
        <dbReference type="ARBA" id="ARBA00022898"/>
    </source>
</evidence>
<dbReference type="InterPro" id="IPR019798">
    <property type="entry name" value="Ser_HO-MeTrfase_PLP_BS"/>
</dbReference>
<dbReference type="InterPro" id="IPR015421">
    <property type="entry name" value="PyrdxlP-dep_Trfase_major"/>
</dbReference>
<dbReference type="EC" id="2.1.2.1" evidence="7"/>
<name>A0ABY6K682_9ARAC</name>
<comment type="cofactor">
    <cofactor evidence="1 7">
        <name>pyridoxal 5'-phosphate</name>
        <dbReference type="ChEBI" id="CHEBI:597326"/>
    </cofactor>
</comment>
<dbReference type="Gene3D" id="3.40.640.10">
    <property type="entry name" value="Type I PLP-dependent aspartate aminotransferase-like (Major domain)"/>
    <property type="match status" value="1"/>
</dbReference>
<dbReference type="PANTHER" id="PTHR11680">
    <property type="entry name" value="SERINE HYDROXYMETHYLTRANSFERASE"/>
    <property type="match status" value="1"/>
</dbReference>
<proteinExistence type="inferred from homology"/>
<evidence type="ECO:0000256" key="5">
    <source>
        <dbReference type="ARBA" id="ARBA00022679"/>
    </source>
</evidence>
<dbReference type="HAMAP" id="MF_00051">
    <property type="entry name" value="SHMT"/>
    <property type="match status" value="1"/>
</dbReference>
<dbReference type="EMBL" id="CP092864">
    <property type="protein sequence ID" value="UYV62730.1"/>
    <property type="molecule type" value="Genomic_DNA"/>
</dbReference>
<reference evidence="9 10" key="1">
    <citation type="submission" date="2022-01" db="EMBL/GenBank/DDBJ databases">
        <title>A chromosomal length assembly of Cordylochernes scorpioides.</title>
        <authorList>
            <person name="Zeh D."/>
            <person name="Zeh J."/>
        </authorList>
    </citation>
    <scope>NUCLEOTIDE SEQUENCE [LARGE SCALE GENOMIC DNA]</scope>
    <source>
        <strain evidence="9">IN4F17</strain>
        <tissue evidence="9">Whole Body</tissue>
    </source>
</reference>